<dbReference type="InterPro" id="IPR001138">
    <property type="entry name" value="Zn2Cys6_DnaBD"/>
</dbReference>
<dbReference type="PROSITE" id="PS00463">
    <property type="entry name" value="ZN2_CY6_FUNGAL_1"/>
    <property type="match status" value="1"/>
</dbReference>
<dbReference type="GO" id="GO:0000981">
    <property type="term" value="F:DNA-binding transcription factor activity, RNA polymerase II-specific"/>
    <property type="evidence" value="ECO:0007669"/>
    <property type="project" value="InterPro"/>
</dbReference>
<dbReference type="EMBL" id="CAJVQA010000510">
    <property type="protein sequence ID" value="CAG8478321.1"/>
    <property type="molecule type" value="Genomic_DNA"/>
</dbReference>
<dbReference type="SUPFAM" id="SSF57701">
    <property type="entry name" value="Zn2/Cys6 DNA-binding domain"/>
    <property type="match status" value="1"/>
</dbReference>
<name>A0A9N8WCJ7_9GLOM</name>
<evidence type="ECO:0000313" key="3">
    <source>
        <dbReference type="Proteomes" id="UP000789759"/>
    </source>
</evidence>
<evidence type="ECO:0000259" key="1">
    <source>
        <dbReference type="PROSITE" id="PS50048"/>
    </source>
</evidence>
<dbReference type="InterPro" id="IPR036864">
    <property type="entry name" value="Zn2-C6_fun-type_DNA-bd_sf"/>
</dbReference>
<dbReference type="Pfam" id="PF00172">
    <property type="entry name" value="Zn_clus"/>
    <property type="match status" value="1"/>
</dbReference>
<proteinExistence type="predicted"/>
<feature type="domain" description="Zn(2)-C6 fungal-type" evidence="1">
    <location>
        <begin position="32"/>
        <end position="61"/>
    </location>
</feature>
<sequence>MSGSVFPHQKNDLDCQGESKLVIRRGAYTSTSCDMCRKSHCKCSGEPKCARCMILNLLCVYNKSPRRRGPKPKVRIQKIIAMESLIQAFDGPRKDLMIDLTNLFNKLVGADLFNMLVGAGLYHLESPPPIQIEGTALSLYINNAFYNMPTGISEIDLLGSQNIQSSIKEIIDKFINKLKEIIINISTA</sequence>
<evidence type="ECO:0000313" key="2">
    <source>
        <dbReference type="EMBL" id="CAG8478321.1"/>
    </source>
</evidence>
<comment type="caution">
    <text evidence="2">The sequence shown here is derived from an EMBL/GenBank/DDBJ whole genome shotgun (WGS) entry which is preliminary data.</text>
</comment>
<gene>
    <name evidence="2" type="ORF">CPELLU_LOCUS1401</name>
</gene>
<dbReference type="CDD" id="cd00067">
    <property type="entry name" value="GAL4"/>
    <property type="match status" value="1"/>
</dbReference>
<dbReference type="AlphaFoldDB" id="A0A9N8WCJ7"/>
<keyword evidence="3" id="KW-1185">Reference proteome</keyword>
<dbReference type="GO" id="GO:0008270">
    <property type="term" value="F:zinc ion binding"/>
    <property type="evidence" value="ECO:0007669"/>
    <property type="project" value="InterPro"/>
</dbReference>
<dbReference type="SMART" id="SM00066">
    <property type="entry name" value="GAL4"/>
    <property type="match status" value="1"/>
</dbReference>
<organism evidence="2 3">
    <name type="scientific">Cetraspora pellucida</name>
    <dbReference type="NCBI Taxonomy" id="1433469"/>
    <lineage>
        <taxon>Eukaryota</taxon>
        <taxon>Fungi</taxon>
        <taxon>Fungi incertae sedis</taxon>
        <taxon>Mucoromycota</taxon>
        <taxon>Glomeromycotina</taxon>
        <taxon>Glomeromycetes</taxon>
        <taxon>Diversisporales</taxon>
        <taxon>Gigasporaceae</taxon>
        <taxon>Cetraspora</taxon>
    </lineage>
</organism>
<dbReference type="OrthoDB" id="2123952at2759"/>
<accession>A0A9N8WCJ7</accession>
<reference evidence="2" key="1">
    <citation type="submission" date="2021-06" db="EMBL/GenBank/DDBJ databases">
        <authorList>
            <person name="Kallberg Y."/>
            <person name="Tangrot J."/>
            <person name="Rosling A."/>
        </authorList>
    </citation>
    <scope>NUCLEOTIDE SEQUENCE</scope>
    <source>
        <strain evidence="2">FL966</strain>
    </source>
</reference>
<dbReference type="PROSITE" id="PS50048">
    <property type="entry name" value="ZN2_CY6_FUNGAL_2"/>
    <property type="match status" value="1"/>
</dbReference>
<dbReference type="Proteomes" id="UP000789759">
    <property type="component" value="Unassembled WGS sequence"/>
</dbReference>
<protein>
    <submittedName>
        <fullName evidence="2">23343_t:CDS:1</fullName>
    </submittedName>
</protein>
<dbReference type="Gene3D" id="4.10.240.10">
    <property type="entry name" value="Zn(2)-C6 fungal-type DNA-binding domain"/>
    <property type="match status" value="1"/>
</dbReference>